<protein>
    <submittedName>
        <fullName evidence="2">CD59 glycoprotein</fullName>
    </submittedName>
</protein>
<evidence type="ECO:0000313" key="2">
    <source>
        <dbReference type="RefSeq" id="XP_073900269.1"/>
    </source>
</evidence>
<dbReference type="RefSeq" id="XP_073900269.1">
    <property type="nucleotide sequence ID" value="XM_074044168.1"/>
</dbReference>
<gene>
    <name evidence="2" type="primary">Cd59</name>
</gene>
<keyword evidence="1" id="KW-1185">Reference proteome</keyword>
<evidence type="ECO:0000313" key="1">
    <source>
        <dbReference type="Proteomes" id="UP001732720"/>
    </source>
</evidence>
<proteinExistence type="predicted"/>
<accession>A0AC58K5R8</accession>
<reference evidence="2" key="1">
    <citation type="submission" date="2025-08" db="UniProtKB">
        <authorList>
            <consortium name="RefSeq"/>
        </authorList>
    </citation>
    <scope>IDENTIFICATION</scope>
</reference>
<organism evidence="1 2">
    <name type="scientific">Castor canadensis</name>
    <name type="common">American beaver</name>
    <dbReference type="NCBI Taxonomy" id="51338"/>
    <lineage>
        <taxon>Eukaryota</taxon>
        <taxon>Metazoa</taxon>
        <taxon>Chordata</taxon>
        <taxon>Craniata</taxon>
        <taxon>Vertebrata</taxon>
        <taxon>Euteleostomi</taxon>
        <taxon>Mammalia</taxon>
        <taxon>Eutheria</taxon>
        <taxon>Euarchontoglires</taxon>
        <taxon>Glires</taxon>
        <taxon>Rodentia</taxon>
        <taxon>Castorimorpha</taxon>
        <taxon>Castoridae</taxon>
        <taxon>Castor</taxon>
    </lineage>
</organism>
<dbReference type="Proteomes" id="UP001732720">
    <property type="component" value="Chromosome 1"/>
</dbReference>
<name>A0AC58K5R8_CASCN</name>
<sequence length="126" mass="14186">MRSTEEFILLQLLLILAVLYCPGFSLTCYNCPHPTIVCKSNVTCTPNLDTCLIAMAESRVYRMCWRFSSCDTTFILNRLDERAVQYKCCQEDMCNGEISGERAAPLSGKTLLLATPFLAAIWNLCL</sequence>